<dbReference type="SFLD" id="SFLDG01017">
    <property type="entry name" value="Polyprenyl_Transferase_Like"/>
    <property type="match status" value="1"/>
</dbReference>
<comment type="similarity">
    <text evidence="2 6">Belongs to the FPP/GGPP synthase family.</text>
</comment>
<name>A0ABX0ZAH8_9ACTN</name>
<evidence type="ECO:0000256" key="3">
    <source>
        <dbReference type="ARBA" id="ARBA00022679"/>
    </source>
</evidence>
<evidence type="ECO:0000256" key="1">
    <source>
        <dbReference type="ARBA" id="ARBA00001946"/>
    </source>
</evidence>
<dbReference type="PANTHER" id="PTHR12001:SF85">
    <property type="entry name" value="SHORT CHAIN ISOPRENYL DIPHOSPHATE SYNTHASE"/>
    <property type="match status" value="1"/>
</dbReference>
<dbReference type="InterPro" id="IPR033749">
    <property type="entry name" value="Polyprenyl_synt_CS"/>
</dbReference>
<evidence type="ECO:0000313" key="7">
    <source>
        <dbReference type="EMBL" id="NJP34209.1"/>
    </source>
</evidence>
<dbReference type="Pfam" id="PF00348">
    <property type="entry name" value="polyprenyl_synt"/>
    <property type="match status" value="1"/>
</dbReference>
<dbReference type="RefSeq" id="WP_168002564.1">
    <property type="nucleotide sequence ID" value="NZ_JAATEO010000022.1"/>
</dbReference>
<dbReference type="PANTHER" id="PTHR12001">
    <property type="entry name" value="GERANYLGERANYL PYROPHOSPHATE SYNTHASE"/>
    <property type="match status" value="1"/>
</dbReference>
<gene>
    <name evidence="7" type="ORF">HCJ94_20025</name>
</gene>
<dbReference type="EMBL" id="JAATEO010000022">
    <property type="protein sequence ID" value="NJP34209.1"/>
    <property type="molecule type" value="Genomic_DNA"/>
</dbReference>
<keyword evidence="4" id="KW-0479">Metal-binding</keyword>
<evidence type="ECO:0000256" key="2">
    <source>
        <dbReference type="ARBA" id="ARBA00006706"/>
    </source>
</evidence>
<reference evidence="7 8" key="1">
    <citation type="submission" date="2020-03" db="EMBL/GenBank/DDBJ databases">
        <title>WGS of actinomycetes isolated from Thailand.</title>
        <authorList>
            <person name="Thawai C."/>
        </authorList>
    </citation>
    <scope>NUCLEOTIDE SEQUENCE [LARGE SCALE GENOMIC DNA]</scope>
    <source>
        <strain evidence="7 8">HSS6-12</strain>
    </source>
</reference>
<dbReference type="PROSITE" id="PS00444">
    <property type="entry name" value="POLYPRENYL_SYNTHASE_2"/>
    <property type="match status" value="1"/>
</dbReference>
<evidence type="ECO:0000313" key="8">
    <source>
        <dbReference type="Proteomes" id="UP000783871"/>
    </source>
</evidence>
<comment type="cofactor">
    <cofactor evidence="1">
        <name>Mg(2+)</name>
        <dbReference type="ChEBI" id="CHEBI:18420"/>
    </cofactor>
</comment>
<evidence type="ECO:0000256" key="6">
    <source>
        <dbReference type="RuleBase" id="RU004466"/>
    </source>
</evidence>
<keyword evidence="8" id="KW-1185">Reference proteome</keyword>
<dbReference type="SFLD" id="SFLDS00005">
    <property type="entry name" value="Isoprenoid_Synthase_Type_I"/>
    <property type="match status" value="1"/>
</dbReference>
<proteinExistence type="inferred from homology"/>
<accession>A0ABX0ZAH8</accession>
<keyword evidence="3 6" id="KW-0808">Transferase</keyword>
<dbReference type="Gene3D" id="1.10.600.10">
    <property type="entry name" value="Farnesyl Diphosphate Synthase"/>
    <property type="match status" value="1"/>
</dbReference>
<comment type="caution">
    <text evidence="7">The sequence shown here is derived from an EMBL/GenBank/DDBJ whole genome shotgun (WGS) entry which is preliminary data.</text>
</comment>
<organism evidence="7 8">
    <name type="scientific">Micromonospora thermarum</name>
    <dbReference type="NCBI Taxonomy" id="2720024"/>
    <lineage>
        <taxon>Bacteria</taxon>
        <taxon>Bacillati</taxon>
        <taxon>Actinomycetota</taxon>
        <taxon>Actinomycetes</taxon>
        <taxon>Micromonosporales</taxon>
        <taxon>Micromonosporaceae</taxon>
        <taxon>Micromonospora</taxon>
    </lineage>
</organism>
<evidence type="ECO:0000256" key="5">
    <source>
        <dbReference type="ARBA" id="ARBA00022842"/>
    </source>
</evidence>
<dbReference type="CDD" id="cd00685">
    <property type="entry name" value="Trans_IPPS_HT"/>
    <property type="match status" value="1"/>
</dbReference>
<dbReference type="SUPFAM" id="SSF48576">
    <property type="entry name" value="Terpenoid synthases"/>
    <property type="match status" value="1"/>
</dbReference>
<evidence type="ECO:0000256" key="4">
    <source>
        <dbReference type="ARBA" id="ARBA00022723"/>
    </source>
</evidence>
<protein>
    <submittedName>
        <fullName evidence="7">Polyprenyl synthetase family protein</fullName>
    </submittedName>
</protein>
<dbReference type="InterPro" id="IPR000092">
    <property type="entry name" value="Polyprenyl_synt"/>
</dbReference>
<dbReference type="InterPro" id="IPR008949">
    <property type="entry name" value="Isoprenoid_synthase_dom_sf"/>
</dbReference>
<dbReference type="PROSITE" id="PS00723">
    <property type="entry name" value="POLYPRENYL_SYNTHASE_1"/>
    <property type="match status" value="1"/>
</dbReference>
<sequence>MANDAVAGDALRAPPARPAVGDDPVRAVLAAYTKDLVTGVDDTLTAFLAAEVDTLTEIDAAMGGFAATARDCVLAGGKRVRPTFAYWGWRGVVGGAEPMAPVLPPLAALELLHTFALVHDDVMDASATRRGRPAAHVAAAAQHAAAGHRGDSRRFGEAVAVLIGDLCMVWADRLLSHTALPPARLLDVRRCYDQMRVETVAGQYLDVLGENDPANWSVDRALRVARYKTASYTVQRPLLFGAALAGGDVDGPLVAAYTRYGLAVGEAFQLCDDLLGVYGDPATTGKPAGDDLRTGKPTALLMLARQLAGPAQRRALDRIGADAGDREIARLAELVADTGAVDRVERMISDRVAEALAALDAPSIDGTARTALTGLAVATTNRRA</sequence>
<dbReference type="Proteomes" id="UP000783871">
    <property type="component" value="Unassembled WGS sequence"/>
</dbReference>
<keyword evidence="5" id="KW-0460">Magnesium</keyword>